<dbReference type="FunFam" id="2.60.40.770:FF:000001">
    <property type="entry name" value="NPC intracellular cholesterol transporter 2"/>
    <property type="match status" value="1"/>
</dbReference>
<dbReference type="EMBL" id="DS235271">
    <property type="protein sequence ID" value="EEB14199.1"/>
    <property type="molecule type" value="Genomic_DNA"/>
</dbReference>
<dbReference type="InterPro" id="IPR003172">
    <property type="entry name" value="ML_dom"/>
</dbReference>
<proteinExistence type="inferred from homology"/>
<name>E0VLE3_PEDHC</name>
<dbReference type="Gene3D" id="2.60.40.770">
    <property type="match status" value="1"/>
</dbReference>
<dbReference type="FunCoup" id="E0VLE3">
    <property type="interactions" value="75"/>
</dbReference>
<dbReference type="KEGG" id="phu:Phum_PHUM286850"/>
<dbReference type="SMART" id="SM00737">
    <property type="entry name" value="ML"/>
    <property type="match status" value="1"/>
</dbReference>
<dbReference type="GeneID" id="8229561"/>
<evidence type="ECO:0000313" key="5">
    <source>
        <dbReference type="EMBL" id="EEB14199.1"/>
    </source>
</evidence>
<evidence type="ECO:0000313" key="6">
    <source>
        <dbReference type="EnsemblMetazoa" id="PHUM286850-PA"/>
    </source>
</evidence>
<comment type="similarity">
    <text evidence="2">Belongs to the NPC2 family.</text>
</comment>
<dbReference type="eggNOG" id="ENOG502S5HZ">
    <property type="taxonomic scope" value="Eukaryota"/>
</dbReference>
<gene>
    <name evidence="6" type="primary">8229561</name>
    <name evidence="5" type="ORF">Phum_PHUM286850</name>
</gene>
<feature type="domain" description="MD-2-related lipid-recognition" evidence="4">
    <location>
        <begin position="10"/>
        <end position="136"/>
    </location>
</feature>
<dbReference type="VEuPathDB" id="VectorBase:PHUM286850"/>
<evidence type="ECO:0000313" key="7">
    <source>
        <dbReference type="Proteomes" id="UP000009046"/>
    </source>
</evidence>
<dbReference type="EnsemblMetazoa" id="PHUM286850-RA">
    <property type="protein sequence ID" value="PHUM286850-PA"/>
    <property type="gene ID" value="PHUM286850"/>
</dbReference>
<dbReference type="EMBL" id="AAZO01003331">
    <property type="status" value="NOT_ANNOTATED_CDS"/>
    <property type="molecule type" value="Genomic_DNA"/>
</dbReference>
<evidence type="ECO:0000256" key="3">
    <source>
        <dbReference type="ARBA" id="ARBA00022525"/>
    </source>
</evidence>
<sequence>MTTTAEVVKTEKCPNHVNLNCDVKEVRVTPCPETEQNKPCLVKRGKRVKIEFDYTTNGNYSDLETRAYWASATGDLPWIGMDTNGCAHTECPTQNEKSEKFLYDLKIGNKFPVRQYDVKWRLWKEDSMECCFIIKIKLVK</sequence>
<dbReference type="AlphaFoldDB" id="E0VLE3"/>
<organism>
    <name type="scientific">Pediculus humanus subsp. corporis</name>
    <name type="common">Body louse</name>
    <dbReference type="NCBI Taxonomy" id="121224"/>
    <lineage>
        <taxon>Eukaryota</taxon>
        <taxon>Metazoa</taxon>
        <taxon>Ecdysozoa</taxon>
        <taxon>Arthropoda</taxon>
        <taxon>Hexapoda</taxon>
        <taxon>Insecta</taxon>
        <taxon>Pterygota</taxon>
        <taxon>Neoptera</taxon>
        <taxon>Paraneoptera</taxon>
        <taxon>Psocodea</taxon>
        <taxon>Troctomorpha</taxon>
        <taxon>Phthiraptera</taxon>
        <taxon>Anoplura</taxon>
        <taxon>Pediculidae</taxon>
        <taxon>Pediculus</taxon>
    </lineage>
</organism>
<evidence type="ECO:0000256" key="1">
    <source>
        <dbReference type="ARBA" id="ARBA00004613"/>
    </source>
</evidence>
<dbReference type="OMA" id="PCADSVD"/>
<dbReference type="STRING" id="121224.E0VLE3"/>
<keyword evidence="3" id="KW-0964">Secreted</keyword>
<reference evidence="6" key="3">
    <citation type="submission" date="2021-02" db="UniProtKB">
        <authorList>
            <consortium name="EnsemblMetazoa"/>
        </authorList>
    </citation>
    <scope>IDENTIFICATION</scope>
    <source>
        <strain evidence="6">USDA</strain>
    </source>
</reference>
<dbReference type="InParanoid" id="E0VLE3"/>
<evidence type="ECO:0000259" key="4">
    <source>
        <dbReference type="SMART" id="SM00737"/>
    </source>
</evidence>
<dbReference type="Pfam" id="PF02221">
    <property type="entry name" value="E1_DerP2_DerF2"/>
    <property type="match status" value="1"/>
</dbReference>
<dbReference type="CTD" id="8229561"/>
<protein>
    <submittedName>
        <fullName evidence="5">Epididymal secretory protein E1, putative</fullName>
    </submittedName>
</protein>
<dbReference type="SUPFAM" id="SSF81296">
    <property type="entry name" value="E set domains"/>
    <property type="match status" value="1"/>
</dbReference>
<reference evidence="5" key="2">
    <citation type="submission" date="2007-04" db="EMBL/GenBank/DDBJ databases">
        <title>The genome of the human body louse.</title>
        <authorList>
            <consortium name="The Human Body Louse Genome Consortium"/>
            <person name="Kirkness E."/>
            <person name="Walenz B."/>
            <person name="Hass B."/>
            <person name="Bruggner R."/>
            <person name="Strausberg R."/>
        </authorList>
    </citation>
    <scope>NUCLEOTIDE SEQUENCE</scope>
    <source>
        <strain evidence="5">USDA</strain>
    </source>
</reference>
<evidence type="ECO:0000256" key="2">
    <source>
        <dbReference type="ARBA" id="ARBA00006370"/>
    </source>
</evidence>
<dbReference type="Proteomes" id="UP000009046">
    <property type="component" value="Unassembled WGS sequence"/>
</dbReference>
<dbReference type="OrthoDB" id="6576058at2759"/>
<dbReference type="HOGENOM" id="CLU_109192_3_0_1"/>
<keyword evidence="7" id="KW-1185">Reference proteome</keyword>
<dbReference type="RefSeq" id="XP_002426937.1">
    <property type="nucleotide sequence ID" value="XM_002426892.1"/>
</dbReference>
<dbReference type="InterPro" id="IPR014756">
    <property type="entry name" value="Ig_E-set"/>
</dbReference>
<dbReference type="GO" id="GO:0005576">
    <property type="term" value="C:extracellular region"/>
    <property type="evidence" value="ECO:0007669"/>
    <property type="project" value="UniProtKB-SubCell"/>
</dbReference>
<reference evidence="5" key="1">
    <citation type="submission" date="2007-04" db="EMBL/GenBank/DDBJ databases">
        <title>Annotation of Pediculus humanus corporis strain USDA.</title>
        <authorList>
            <person name="Kirkness E."/>
            <person name="Hannick L."/>
            <person name="Hass B."/>
            <person name="Bruggner R."/>
            <person name="Lawson D."/>
            <person name="Bidwell S."/>
            <person name="Joardar V."/>
            <person name="Caler E."/>
            <person name="Walenz B."/>
            <person name="Inman J."/>
            <person name="Schobel S."/>
            <person name="Galinsky K."/>
            <person name="Amedeo P."/>
            <person name="Strausberg R."/>
        </authorList>
    </citation>
    <scope>NUCLEOTIDE SEQUENCE</scope>
    <source>
        <strain evidence="5">USDA</strain>
    </source>
</reference>
<comment type="subcellular location">
    <subcellularLocation>
        <location evidence="1">Secreted</location>
    </subcellularLocation>
</comment>
<accession>E0VLE3</accession>